<feature type="signal peptide" evidence="1">
    <location>
        <begin position="1"/>
        <end position="23"/>
    </location>
</feature>
<dbReference type="WBParaSite" id="BXY_0632800.1">
    <property type="protein sequence ID" value="BXY_0632800.1"/>
    <property type="gene ID" value="BXY_0632800"/>
</dbReference>
<reference evidence="2" key="2">
    <citation type="submission" date="2020-09" db="EMBL/GenBank/DDBJ databases">
        <authorList>
            <person name="Kikuchi T."/>
        </authorList>
    </citation>
    <scope>NUCLEOTIDE SEQUENCE</scope>
    <source>
        <strain evidence="2">Ka4C1</strain>
    </source>
</reference>
<evidence type="ECO:0000313" key="3">
    <source>
        <dbReference type="Proteomes" id="UP000095284"/>
    </source>
</evidence>
<dbReference type="EMBL" id="CAJFCV020000003">
    <property type="protein sequence ID" value="CAG9109108.1"/>
    <property type="molecule type" value="Genomic_DNA"/>
</dbReference>
<evidence type="ECO:0000256" key="1">
    <source>
        <dbReference type="SAM" id="SignalP"/>
    </source>
</evidence>
<feature type="chain" id="PRO_5036022022" evidence="1">
    <location>
        <begin position="24"/>
        <end position="197"/>
    </location>
</feature>
<accession>A0A1I7S005</accession>
<dbReference type="Proteomes" id="UP000095284">
    <property type="component" value="Unplaced"/>
</dbReference>
<evidence type="ECO:0000313" key="2">
    <source>
        <dbReference type="EMBL" id="CAD5222087.1"/>
    </source>
</evidence>
<dbReference type="EMBL" id="CAJFDI010000003">
    <property type="protein sequence ID" value="CAD5222087.1"/>
    <property type="molecule type" value="Genomic_DNA"/>
</dbReference>
<organism evidence="3 5">
    <name type="scientific">Bursaphelenchus xylophilus</name>
    <name type="common">Pinewood nematode worm</name>
    <name type="synonym">Aphelenchoides xylophilus</name>
    <dbReference type="NCBI Taxonomy" id="6326"/>
    <lineage>
        <taxon>Eukaryota</taxon>
        <taxon>Metazoa</taxon>
        <taxon>Ecdysozoa</taxon>
        <taxon>Nematoda</taxon>
        <taxon>Chromadorea</taxon>
        <taxon>Rhabditida</taxon>
        <taxon>Tylenchina</taxon>
        <taxon>Tylenchomorpha</taxon>
        <taxon>Aphelenchoidea</taxon>
        <taxon>Aphelenchoididae</taxon>
        <taxon>Bursaphelenchus</taxon>
    </lineage>
</organism>
<keyword evidence="1" id="KW-0732">Signal</keyword>
<evidence type="ECO:0000313" key="5">
    <source>
        <dbReference type="WBParaSite" id="BXY_0632800.1"/>
    </source>
</evidence>
<protein>
    <submittedName>
        <fullName evidence="2">(pine wood nematode) hypothetical protein</fullName>
    </submittedName>
</protein>
<evidence type="ECO:0000313" key="4">
    <source>
        <dbReference type="Proteomes" id="UP000659654"/>
    </source>
</evidence>
<dbReference type="OrthoDB" id="10506169at2759"/>
<dbReference type="Proteomes" id="UP000582659">
    <property type="component" value="Unassembled WGS sequence"/>
</dbReference>
<name>A0A1I7S005_BURXY</name>
<sequence length="197" mass="22160">MMTFGGALALFLLCTTNLVGRSAESPENIENRKTGIQSTVLPGIRIDYNSPGRKALKPVCKRRESCLTTHDDTETEDYPEIMLLNSVSFCDCPENTFCDRSNPLKMGDRTFSFCGQPSIKKCRPNQLATSTIGLSQIVHCICPYELEMTHTSAELIGRPDAPMNEICKKRNSKYFVKKVNRPKVRLSAKDILDYLEQ</sequence>
<dbReference type="Proteomes" id="UP000659654">
    <property type="component" value="Unassembled WGS sequence"/>
</dbReference>
<dbReference type="AlphaFoldDB" id="A0A1I7S005"/>
<gene>
    <name evidence="2" type="ORF">BXYJ_LOCUS7055</name>
</gene>
<proteinExistence type="predicted"/>
<keyword evidence="4" id="KW-1185">Reference proteome</keyword>
<reference evidence="5" key="1">
    <citation type="submission" date="2016-11" db="UniProtKB">
        <authorList>
            <consortium name="WormBaseParasite"/>
        </authorList>
    </citation>
    <scope>IDENTIFICATION</scope>
</reference>